<dbReference type="RefSeq" id="WP_253774476.1">
    <property type="nucleotide sequence ID" value="NZ_BAAAVE010000021.1"/>
</dbReference>
<proteinExistence type="predicted"/>
<dbReference type="InterPro" id="IPR024983">
    <property type="entry name" value="CHAT_dom"/>
</dbReference>
<dbReference type="EMBL" id="JAMZEC010000001">
    <property type="protein sequence ID" value="MCP2349699.1"/>
    <property type="molecule type" value="Genomic_DNA"/>
</dbReference>
<evidence type="ECO:0000313" key="2">
    <source>
        <dbReference type="EMBL" id="MCP2349699.1"/>
    </source>
</evidence>
<reference evidence="2 3" key="1">
    <citation type="submission" date="2022-06" db="EMBL/GenBank/DDBJ databases">
        <title>Sequencing the genomes of 1000 actinobacteria strains.</title>
        <authorList>
            <person name="Klenk H.-P."/>
        </authorList>
    </citation>
    <scope>NUCLEOTIDE SEQUENCE [LARGE SCALE GENOMIC DNA]</scope>
    <source>
        <strain evidence="2 3">DSM 44170</strain>
    </source>
</reference>
<dbReference type="InterPro" id="IPR019734">
    <property type="entry name" value="TPR_rpt"/>
</dbReference>
<accession>A0ABT1K9Q3</accession>
<organism evidence="2 3">
    <name type="scientific">Nonomuraea roseoviolacea subsp. carminata</name>
    <dbReference type="NCBI Taxonomy" id="160689"/>
    <lineage>
        <taxon>Bacteria</taxon>
        <taxon>Bacillati</taxon>
        <taxon>Actinomycetota</taxon>
        <taxon>Actinomycetes</taxon>
        <taxon>Streptosporangiales</taxon>
        <taxon>Streptosporangiaceae</taxon>
        <taxon>Nonomuraea</taxon>
    </lineage>
</organism>
<evidence type="ECO:0000313" key="3">
    <source>
        <dbReference type="Proteomes" id="UP001320766"/>
    </source>
</evidence>
<name>A0ABT1K9Q3_9ACTN</name>
<keyword evidence="3" id="KW-1185">Reference proteome</keyword>
<feature type="domain" description="CHAT" evidence="1">
    <location>
        <begin position="640"/>
        <end position="864"/>
    </location>
</feature>
<dbReference type="Proteomes" id="UP001320766">
    <property type="component" value="Unassembled WGS sequence"/>
</dbReference>
<dbReference type="SMART" id="SM00028">
    <property type="entry name" value="TPR"/>
    <property type="match status" value="3"/>
</dbReference>
<dbReference type="Gene3D" id="1.25.40.10">
    <property type="entry name" value="Tetratricopeptide repeat domain"/>
    <property type="match status" value="1"/>
</dbReference>
<gene>
    <name evidence="2" type="ORF">HD595_005821</name>
</gene>
<dbReference type="SUPFAM" id="SSF48452">
    <property type="entry name" value="TPR-like"/>
    <property type="match status" value="1"/>
</dbReference>
<dbReference type="Pfam" id="PF12770">
    <property type="entry name" value="CHAT"/>
    <property type="match status" value="1"/>
</dbReference>
<protein>
    <submittedName>
        <fullName evidence="2">Tetratricopeptide (TPR) repeat protein</fullName>
    </submittedName>
</protein>
<dbReference type="InterPro" id="IPR011990">
    <property type="entry name" value="TPR-like_helical_dom_sf"/>
</dbReference>
<sequence length="886" mass="91425">MTHGLVEAAEAAVLRSVVDPAQAMRAAQSVLTAADARGMAEAAVVALRAMGLAARELGDLPAAERHLRRAVATSGAPPERLAQARLSLVTVRTERGHPVQALRIAALAWPALSSLDRAKLDTQRAVALAHLGRYRGAVAACDRAVEVLAAAPGGGDDHRFLAGGLLNRGLVRAFLGEWDAAMGDVTACLELARHAGLDHLARLAAANLPFLAVRRGDVAGAFGHYREAEEALFGFAERLATMRADFAGALLAAQQPGEARELLSRAVPDLEASGAHVALADARLKLARAELLTGDPRRALALAVRAGRELEAQGRASWLPLAREVVLRARLALDGPAPGLLAELVACAGELERDPAHQAGGAALRLEAAEAALALGDRSTALGQLAELTNAPPDVPAPAPAAGVIPEGRGTARRVAALPPALQELIGGEPGPPPERRVPGLVRQHALALEAELRGDTDAALRAAGEGLAEARSQAGAFEDPGLRAHMARAGERLAGLGLRLAARDRDAAEVFAWAERWRAVAAPEAYVPDLREVRAALAEAAPGGRGAGTEGRAVLSGSDAGAEESRGAVLLEFVVEGASLLVVVVTQERALVRRLGRLEEVAEAVVRLRYALRRHTLGDGPAVDERTALAPGGPVPEAAGEVERLLLRPVEREIAERPLVVVPAGVLHTVPWAALPCLRGRPVSVAASAAAWLAAGRRAPVPDGAPVVAAAAGPGLAHARTEVDRVLAGHPRGREVPARTGPVMEALAAADVLHLAAHGVFHARSPLLSSITLDDGPLMAYDLLRLPRSPGLVVLSACDAGMARVPAEGALLGLAGAFLARGTACVVAGMVPVRDDDARAVMTLFHELLAHGEPPASALAAASAKTEVPGFICFGAGHRPVTPPA</sequence>
<comment type="caution">
    <text evidence="2">The sequence shown here is derived from an EMBL/GenBank/DDBJ whole genome shotgun (WGS) entry which is preliminary data.</text>
</comment>
<evidence type="ECO:0000259" key="1">
    <source>
        <dbReference type="Pfam" id="PF12770"/>
    </source>
</evidence>